<dbReference type="AlphaFoldDB" id="A0ABD2C822"/>
<organism evidence="2 3">
    <name type="scientific">Vespula maculifrons</name>
    <name type="common">Eastern yellow jacket</name>
    <name type="synonym">Wasp</name>
    <dbReference type="NCBI Taxonomy" id="7453"/>
    <lineage>
        <taxon>Eukaryota</taxon>
        <taxon>Metazoa</taxon>
        <taxon>Ecdysozoa</taxon>
        <taxon>Arthropoda</taxon>
        <taxon>Hexapoda</taxon>
        <taxon>Insecta</taxon>
        <taxon>Pterygota</taxon>
        <taxon>Neoptera</taxon>
        <taxon>Endopterygota</taxon>
        <taxon>Hymenoptera</taxon>
        <taxon>Apocrita</taxon>
        <taxon>Aculeata</taxon>
        <taxon>Vespoidea</taxon>
        <taxon>Vespidae</taxon>
        <taxon>Vespinae</taxon>
        <taxon>Vespula</taxon>
    </lineage>
</organism>
<protein>
    <submittedName>
        <fullName evidence="2">Uncharacterized protein</fullName>
    </submittedName>
</protein>
<dbReference type="Proteomes" id="UP001607303">
    <property type="component" value="Unassembled WGS sequence"/>
</dbReference>
<evidence type="ECO:0000256" key="1">
    <source>
        <dbReference type="SAM" id="Phobius"/>
    </source>
</evidence>
<feature type="transmembrane region" description="Helical" evidence="1">
    <location>
        <begin position="26"/>
        <end position="46"/>
    </location>
</feature>
<dbReference type="EMBL" id="JAYRBN010000059">
    <property type="protein sequence ID" value="KAL2741202.1"/>
    <property type="molecule type" value="Genomic_DNA"/>
</dbReference>
<evidence type="ECO:0000313" key="3">
    <source>
        <dbReference type="Proteomes" id="UP001607303"/>
    </source>
</evidence>
<gene>
    <name evidence="2" type="ORF">V1477_010263</name>
</gene>
<proteinExistence type="predicted"/>
<sequence length="65" mass="7352">MDNSVYGNSLNYLPCTAATKHNVHDIYIASIITFSIWIKVFTTNLLSSLQIHINHNVGPYAIKQF</sequence>
<evidence type="ECO:0000313" key="2">
    <source>
        <dbReference type="EMBL" id="KAL2741202.1"/>
    </source>
</evidence>
<keyword evidence="3" id="KW-1185">Reference proteome</keyword>
<keyword evidence="1" id="KW-0812">Transmembrane</keyword>
<name>A0ABD2C822_VESMC</name>
<reference evidence="2 3" key="1">
    <citation type="journal article" date="2024" name="Ann. Entomol. Soc. Am.">
        <title>Genomic analyses of the southern and eastern yellowjacket wasps (Hymenoptera: Vespidae) reveal evolutionary signatures of social life.</title>
        <authorList>
            <person name="Catto M.A."/>
            <person name="Caine P.B."/>
            <person name="Orr S.E."/>
            <person name="Hunt B.G."/>
            <person name="Goodisman M.A.D."/>
        </authorList>
    </citation>
    <scope>NUCLEOTIDE SEQUENCE [LARGE SCALE GENOMIC DNA]</scope>
    <source>
        <strain evidence="2">232</strain>
        <tissue evidence="2">Head and thorax</tissue>
    </source>
</reference>
<keyword evidence="1" id="KW-1133">Transmembrane helix</keyword>
<keyword evidence="1" id="KW-0472">Membrane</keyword>
<comment type="caution">
    <text evidence="2">The sequence shown here is derived from an EMBL/GenBank/DDBJ whole genome shotgun (WGS) entry which is preliminary data.</text>
</comment>
<accession>A0ABD2C822</accession>